<dbReference type="Proteomes" id="UP000054321">
    <property type="component" value="Unassembled WGS sequence"/>
</dbReference>
<sequence>MPAQRTNTISVAGQVDMNSEAILIHTSHPSHGEFPHWSSRSRTLRAIVICLASLLGFLAILFIAAFLYVQLLFNCSTIVNPRSNSRREWSDFKEQPFAVGFDLTAGYGTAAIAFKNGTIVNIARVEGTPEYNDVLARLSLKSAAHSTPPYYDCQTEWADLGRQWSRYLRKRVGLPASSDVAALVGVLSKLKELTNTFLGSQGPLELAFATIPNLPALYLEDLVDASEHVQFQLLTLPWYIYRSGDQAEWPVSEINTASAGNFGMDQLSAKDFQVPMDKLPPRNIQVPLLGDRRGGGSNRNRSDDLAPKKPWSENMLSVLITNTALTAHVTPLYWAPNFYAASGIVNFSLGLSSLHPTISDLGSHNQSNPSYWSEVRLALREALDSYFSRGHKLGRVVSYGEGAHNEMFDNVLKEEVLAAQYSSEPEQRPQFWSLDPVFAAARGAAIFARFCSTLERPEGCLPDLTPQRQGW</sequence>
<keyword evidence="4" id="KW-1185">Reference proteome</keyword>
<dbReference type="HOGENOM" id="CLU_580171_0_0_1"/>
<feature type="compositionally biased region" description="Basic and acidic residues" evidence="1">
    <location>
        <begin position="290"/>
        <end position="308"/>
    </location>
</feature>
<dbReference type="AlphaFoldDB" id="A0A0C3HLC4"/>
<dbReference type="OrthoDB" id="3643156at2759"/>
<protein>
    <submittedName>
        <fullName evidence="3">Uncharacterized protein</fullName>
    </submittedName>
</protein>
<proteinExistence type="predicted"/>
<gene>
    <name evidence="3" type="ORF">OIDMADRAFT_178812</name>
</gene>
<dbReference type="InParanoid" id="A0A0C3HLC4"/>
<keyword evidence="2" id="KW-1133">Transmembrane helix</keyword>
<name>A0A0C3HLC4_OIDMZ</name>
<keyword evidence="2" id="KW-0472">Membrane</keyword>
<evidence type="ECO:0000256" key="1">
    <source>
        <dbReference type="SAM" id="MobiDB-lite"/>
    </source>
</evidence>
<evidence type="ECO:0000256" key="2">
    <source>
        <dbReference type="SAM" id="Phobius"/>
    </source>
</evidence>
<reference evidence="3 4" key="1">
    <citation type="submission" date="2014-04" db="EMBL/GenBank/DDBJ databases">
        <authorList>
            <consortium name="DOE Joint Genome Institute"/>
            <person name="Kuo A."/>
            <person name="Martino E."/>
            <person name="Perotto S."/>
            <person name="Kohler A."/>
            <person name="Nagy L.G."/>
            <person name="Floudas D."/>
            <person name="Copeland A."/>
            <person name="Barry K.W."/>
            <person name="Cichocki N."/>
            <person name="Veneault-Fourrey C."/>
            <person name="LaButti K."/>
            <person name="Lindquist E.A."/>
            <person name="Lipzen A."/>
            <person name="Lundell T."/>
            <person name="Morin E."/>
            <person name="Murat C."/>
            <person name="Sun H."/>
            <person name="Tunlid A."/>
            <person name="Henrissat B."/>
            <person name="Grigoriev I.V."/>
            <person name="Hibbett D.S."/>
            <person name="Martin F."/>
            <person name="Nordberg H.P."/>
            <person name="Cantor M.N."/>
            <person name="Hua S.X."/>
        </authorList>
    </citation>
    <scope>NUCLEOTIDE SEQUENCE [LARGE SCALE GENOMIC DNA]</scope>
    <source>
        <strain evidence="3 4">Zn</strain>
    </source>
</reference>
<evidence type="ECO:0000313" key="4">
    <source>
        <dbReference type="Proteomes" id="UP000054321"/>
    </source>
</evidence>
<keyword evidence="2" id="KW-0812">Transmembrane</keyword>
<organism evidence="3 4">
    <name type="scientific">Oidiodendron maius (strain Zn)</name>
    <dbReference type="NCBI Taxonomy" id="913774"/>
    <lineage>
        <taxon>Eukaryota</taxon>
        <taxon>Fungi</taxon>
        <taxon>Dikarya</taxon>
        <taxon>Ascomycota</taxon>
        <taxon>Pezizomycotina</taxon>
        <taxon>Leotiomycetes</taxon>
        <taxon>Leotiomycetes incertae sedis</taxon>
        <taxon>Myxotrichaceae</taxon>
        <taxon>Oidiodendron</taxon>
    </lineage>
</organism>
<feature type="region of interest" description="Disordered" evidence="1">
    <location>
        <begin position="285"/>
        <end position="308"/>
    </location>
</feature>
<dbReference type="STRING" id="913774.A0A0C3HLC4"/>
<accession>A0A0C3HLC4</accession>
<feature type="transmembrane region" description="Helical" evidence="2">
    <location>
        <begin position="46"/>
        <end position="73"/>
    </location>
</feature>
<reference evidence="4" key="2">
    <citation type="submission" date="2015-01" db="EMBL/GenBank/DDBJ databases">
        <title>Evolutionary Origins and Diversification of the Mycorrhizal Mutualists.</title>
        <authorList>
            <consortium name="DOE Joint Genome Institute"/>
            <consortium name="Mycorrhizal Genomics Consortium"/>
            <person name="Kohler A."/>
            <person name="Kuo A."/>
            <person name="Nagy L.G."/>
            <person name="Floudas D."/>
            <person name="Copeland A."/>
            <person name="Barry K.W."/>
            <person name="Cichocki N."/>
            <person name="Veneault-Fourrey C."/>
            <person name="LaButti K."/>
            <person name="Lindquist E.A."/>
            <person name="Lipzen A."/>
            <person name="Lundell T."/>
            <person name="Morin E."/>
            <person name="Murat C."/>
            <person name="Riley R."/>
            <person name="Ohm R."/>
            <person name="Sun H."/>
            <person name="Tunlid A."/>
            <person name="Henrissat B."/>
            <person name="Grigoriev I.V."/>
            <person name="Hibbett D.S."/>
            <person name="Martin F."/>
        </authorList>
    </citation>
    <scope>NUCLEOTIDE SEQUENCE [LARGE SCALE GENOMIC DNA]</scope>
    <source>
        <strain evidence="4">Zn</strain>
    </source>
</reference>
<dbReference type="EMBL" id="KN832874">
    <property type="protein sequence ID" value="KIN03102.1"/>
    <property type="molecule type" value="Genomic_DNA"/>
</dbReference>
<evidence type="ECO:0000313" key="3">
    <source>
        <dbReference type="EMBL" id="KIN03102.1"/>
    </source>
</evidence>